<dbReference type="PANTHER" id="PTHR46480:SF1">
    <property type="entry name" value="VOLTAGE-GATED HYDROGEN CHANNEL 1"/>
    <property type="match status" value="1"/>
</dbReference>
<keyword evidence="4" id="KW-1003">Cell membrane</keyword>
<organism evidence="15 16">
    <name type="scientific">Mya arenaria</name>
    <name type="common">Soft-shell clam</name>
    <dbReference type="NCBI Taxonomy" id="6604"/>
    <lineage>
        <taxon>Eukaryota</taxon>
        <taxon>Metazoa</taxon>
        <taxon>Spiralia</taxon>
        <taxon>Lophotrochozoa</taxon>
        <taxon>Mollusca</taxon>
        <taxon>Bivalvia</taxon>
        <taxon>Autobranchia</taxon>
        <taxon>Heteroconchia</taxon>
        <taxon>Euheterodonta</taxon>
        <taxon>Imparidentia</taxon>
        <taxon>Neoheterodontei</taxon>
        <taxon>Myida</taxon>
        <taxon>Myoidea</taxon>
        <taxon>Myidae</taxon>
        <taxon>Mya</taxon>
    </lineage>
</organism>
<gene>
    <name evidence="15" type="ORF">MAR_009318</name>
</gene>
<reference evidence="15" key="1">
    <citation type="submission" date="2022-11" db="EMBL/GenBank/DDBJ databases">
        <title>Centuries of genome instability and evolution in soft-shell clam transmissible cancer (bioRxiv).</title>
        <authorList>
            <person name="Hart S.F.M."/>
            <person name="Yonemitsu M.A."/>
            <person name="Giersch R.M."/>
            <person name="Beal B.F."/>
            <person name="Arriagada G."/>
            <person name="Davis B.W."/>
            <person name="Ostrander E.A."/>
            <person name="Goff S.P."/>
            <person name="Metzger M.J."/>
        </authorList>
    </citation>
    <scope>NUCLEOTIDE SEQUENCE</scope>
    <source>
        <strain evidence="15">MELC-2E11</strain>
        <tissue evidence="15">Siphon/mantle</tissue>
    </source>
</reference>
<keyword evidence="16" id="KW-1185">Reference proteome</keyword>
<evidence type="ECO:0000256" key="8">
    <source>
        <dbReference type="ARBA" id="ARBA00023054"/>
    </source>
</evidence>
<feature type="domain" description="Ion transport" evidence="14">
    <location>
        <begin position="220"/>
        <end position="298"/>
    </location>
</feature>
<keyword evidence="8" id="KW-0175">Coiled coil</keyword>
<evidence type="ECO:0000256" key="9">
    <source>
        <dbReference type="ARBA" id="ARBA00023065"/>
    </source>
</evidence>
<dbReference type="PANTHER" id="PTHR46480">
    <property type="entry name" value="F20B24.22"/>
    <property type="match status" value="1"/>
</dbReference>
<evidence type="ECO:0000256" key="13">
    <source>
        <dbReference type="SAM" id="MobiDB-lite"/>
    </source>
</evidence>
<evidence type="ECO:0000256" key="2">
    <source>
        <dbReference type="ARBA" id="ARBA00015897"/>
    </source>
</evidence>
<evidence type="ECO:0000256" key="12">
    <source>
        <dbReference type="ARBA" id="ARBA00031989"/>
    </source>
</evidence>
<dbReference type="InterPro" id="IPR005821">
    <property type="entry name" value="Ion_trans_dom"/>
</dbReference>
<dbReference type="Pfam" id="PF00520">
    <property type="entry name" value="Ion_trans"/>
    <property type="match status" value="1"/>
</dbReference>
<evidence type="ECO:0000313" key="15">
    <source>
        <dbReference type="EMBL" id="WAR02760.1"/>
    </source>
</evidence>
<dbReference type="Proteomes" id="UP001164746">
    <property type="component" value="Chromosome 4"/>
</dbReference>
<protein>
    <recommendedName>
        <fullName evidence="2">Voltage-gated hydrogen channel 1</fullName>
    </recommendedName>
    <alternativeName>
        <fullName evidence="12">Hydrogen voltage-gated channel 1</fullName>
    </alternativeName>
</protein>
<keyword evidence="3" id="KW-0813">Transport</keyword>
<proteinExistence type="predicted"/>
<accession>A0ABY7DZ25</accession>
<keyword evidence="10" id="KW-0472">Membrane</keyword>
<sequence>MELLKRISVDANLGSERLDFLRTYSGAQLQRTELGLEREIRRESYVPPRTRRIARLRHRGEMILHSKHVLLAIVILNLVDCCLVLGELVLDIHYIKEIREDTDATSKKFIETMESRYPRHIYDFHVDEIAHVYEQLYHADCTWPEDASDVSVVTLENTTLPEEKPTNKTHIGRLLKRSADNPSAHLLNAIPGAVYARKVYPLHREHDESAHSVLEDIAHGLHKASVVILGVLFVENLLKLVCMGSEFFAKKLEVFDTIVVIVSFVVDLVLLKGLTEFAVQDALFILSFLLPWRVIRVVNSLIVAVLDHEHFRLKMLYRATKLLDIELSGLKDMEKKWDFHLQKIESFCESEGIPKWKIRQHTALGRKQSTITSMASLALSGILPGIVIGASDKKMLDKKIERSTSTGTQNNAEKAHITNPRMTVIEESDDDSDDVTIDVGGDVSKNVEDTKLCLDSSTTNTMTPRASEQADSGRPVSPTLMKVELPSKMKRVSFDAREAVPLLPRGSVDILETVKRIQIKNI</sequence>
<dbReference type="InterPro" id="IPR031846">
    <property type="entry name" value="Hvcn1"/>
</dbReference>
<evidence type="ECO:0000259" key="14">
    <source>
        <dbReference type="Pfam" id="PF00520"/>
    </source>
</evidence>
<dbReference type="InterPro" id="IPR027359">
    <property type="entry name" value="Volt_channel_dom_sf"/>
</dbReference>
<evidence type="ECO:0000313" key="16">
    <source>
        <dbReference type="Proteomes" id="UP001164746"/>
    </source>
</evidence>
<evidence type="ECO:0000256" key="3">
    <source>
        <dbReference type="ARBA" id="ARBA00022448"/>
    </source>
</evidence>
<evidence type="ECO:0000256" key="7">
    <source>
        <dbReference type="ARBA" id="ARBA00022989"/>
    </source>
</evidence>
<feature type="region of interest" description="Disordered" evidence="13">
    <location>
        <begin position="456"/>
        <end position="478"/>
    </location>
</feature>
<keyword evidence="6" id="KW-0851">Voltage-gated channel</keyword>
<name>A0ABY7DZ25_MYAAR</name>
<feature type="compositionally biased region" description="Polar residues" evidence="13">
    <location>
        <begin position="456"/>
        <end position="470"/>
    </location>
</feature>
<dbReference type="EMBL" id="CP111015">
    <property type="protein sequence ID" value="WAR02760.1"/>
    <property type="molecule type" value="Genomic_DNA"/>
</dbReference>
<dbReference type="Gene3D" id="1.20.120.350">
    <property type="entry name" value="Voltage-gated potassium channels. Chain C"/>
    <property type="match status" value="1"/>
</dbReference>
<keyword evidence="9" id="KW-0406">Ion transport</keyword>
<keyword evidence="7" id="KW-1133">Transmembrane helix</keyword>
<evidence type="ECO:0000256" key="4">
    <source>
        <dbReference type="ARBA" id="ARBA00022475"/>
    </source>
</evidence>
<keyword evidence="11" id="KW-0407">Ion channel</keyword>
<evidence type="ECO:0000256" key="10">
    <source>
        <dbReference type="ARBA" id="ARBA00023136"/>
    </source>
</evidence>
<evidence type="ECO:0000256" key="6">
    <source>
        <dbReference type="ARBA" id="ARBA00022882"/>
    </source>
</evidence>
<evidence type="ECO:0000256" key="1">
    <source>
        <dbReference type="ARBA" id="ARBA00004651"/>
    </source>
</evidence>
<keyword evidence="5" id="KW-0812">Transmembrane</keyword>
<comment type="subcellular location">
    <subcellularLocation>
        <location evidence="1">Cell membrane</location>
        <topology evidence="1">Multi-pass membrane protein</topology>
    </subcellularLocation>
</comment>
<evidence type="ECO:0000256" key="11">
    <source>
        <dbReference type="ARBA" id="ARBA00023303"/>
    </source>
</evidence>
<evidence type="ECO:0000256" key="5">
    <source>
        <dbReference type="ARBA" id="ARBA00022692"/>
    </source>
</evidence>